<evidence type="ECO:0000256" key="7">
    <source>
        <dbReference type="ARBA" id="ARBA00022777"/>
    </source>
</evidence>
<dbReference type="Pfam" id="PF00359">
    <property type="entry name" value="PTS_EIIA_2"/>
    <property type="match status" value="1"/>
</dbReference>
<gene>
    <name evidence="12" type="primary">pts34A</name>
    <name evidence="12" type="ORF">LRA02_21900</name>
</gene>
<evidence type="ECO:0000256" key="1">
    <source>
        <dbReference type="ARBA" id="ARBA00004496"/>
    </source>
</evidence>
<dbReference type="InterPro" id="IPR051351">
    <property type="entry name" value="Ascorbate-PTS_EIIA_comp"/>
</dbReference>
<dbReference type="PROSITE" id="PS51094">
    <property type="entry name" value="PTS_EIIA_TYPE_2"/>
    <property type="match status" value="1"/>
</dbReference>
<reference evidence="12 13" key="1">
    <citation type="submission" date="2019-07" db="EMBL/GenBank/DDBJ databases">
        <title>Whole genome shotgun sequence of Lactobacillus rapi NBRC 109618.</title>
        <authorList>
            <person name="Hosoyama A."/>
            <person name="Uohara A."/>
            <person name="Ohji S."/>
            <person name="Ichikawa N."/>
        </authorList>
    </citation>
    <scope>NUCLEOTIDE SEQUENCE [LARGE SCALE GENOMIC DNA]</scope>
    <source>
        <strain evidence="12 13">NBRC 109618</strain>
    </source>
</reference>
<proteinExistence type="predicted"/>
<evidence type="ECO:0000256" key="8">
    <source>
        <dbReference type="ARBA" id="ARBA00037387"/>
    </source>
</evidence>
<evidence type="ECO:0000256" key="5">
    <source>
        <dbReference type="ARBA" id="ARBA00022679"/>
    </source>
</evidence>
<evidence type="ECO:0000313" key="12">
    <source>
        <dbReference type="EMBL" id="GEP73322.1"/>
    </source>
</evidence>
<dbReference type="PANTHER" id="PTHR36203">
    <property type="entry name" value="ASCORBATE-SPECIFIC PTS SYSTEM EIIA COMPONENT"/>
    <property type="match status" value="1"/>
</dbReference>
<dbReference type="SUPFAM" id="SSF55804">
    <property type="entry name" value="Phoshotransferase/anion transport protein"/>
    <property type="match status" value="1"/>
</dbReference>
<sequence>MLSDLLNAHTIQVEDGSAYTWEDAIRKAAQPLIDLKFVETAYVDSMIDVVKEEGPYINIGPQVALAHARPNDSVHKIGLSLLKTNSSVDLVSEDHPVKLWFVLAATDSNSHLSVIQQLMTVLTNNDILNKLLEAPTVDAVMDALDEADEAEQ</sequence>
<evidence type="ECO:0000256" key="4">
    <source>
        <dbReference type="ARBA" id="ARBA00022553"/>
    </source>
</evidence>
<accession>A0A512PQA4</accession>
<evidence type="ECO:0000256" key="6">
    <source>
        <dbReference type="ARBA" id="ARBA00022683"/>
    </source>
</evidence>
<evidence type="ECO:0000313" key="13">
    <source>
        <dbReference type="Proteomes" id="UP000321569"/>
    </source>
</evidence>
<comment type="caution">
    <text evidence="12">The sequence shown here is derived from an EMBL/GenBank/DDBJ whole genome shotgun (WGS) entry which is preliminary data.</text>
</comment>
<keyword evidence="5" id="KW-0808">Transferase</keyword>
<dbReference type="CDD" id="cd00211">
    <property type="entry name" value="PTS_IIA_fru"/>
    <property type="match status" value="1"/>
</dbReference>
<dbReference type="GO" id="GO:0009401">
    <property type="term" value="P:phosphoenolpyruvate-dependent sugar phosphotransferase system"/>
    <property type="evidence" value="ECO:0007669"/>
    <property type="project" value="UniProtKB-KW"/>
</dbReference>
<feature type="domain" description="PTS EIIA type-2" evidence="11">
    <location>
        <begin position="4"/>
        <end position="147"/>
    </location>
</feature>
<evidence type="ECO:0000256" key="2">
    <source>
        <dbReference type="ARBA" id="ARBA00022448"/>
    </source>
</evidence>
<comment type="subcellular location">
    <subcellularLocation>
        <location evidence="1">Cytoplasm</location>
    </subcellularLocation>
</comment>
<comment type="function">
    <text evidence="8">The phosphoenolpyruvate-dependent sugar phosphotransferase system (sugar PTS), a major carbohydrate active transport system, catalyzes the phosphorylation of incoming sugar substrates concomitantly with their translocation across the cell membrane. The enzyme II UlaABC PTS system is involved in ascorbate transport.</text>
</comment>
<evidence type="ECO:0000256" key="10">
    <source>
        <dbReference type="ARBA" id="ARBA00042072"/>
    </source>
</evidence>
<dbReference type="GO" id="GO:0016301">
    <property type="term" value="F:kinase activity"/>
    <property type="evidence" value="ECO:0007669"/>
    <property type="project" value="UniProtKB-KW"/>
</dbReference>
<dbReference type="InterPro" id="IPR002178">
    <property type="entry name" value="PTS_EIIA_type-2_dom"/>
</dbReference>
<evidence type="ECO:0000259" key="11">
    <source>
        <dbReference type="PROSITE" id="PS51094"/>
    </source>
</evidence>
<protein>
    <recommendedName>
        <fullName evidence="9">Ascorbate-specific PTS system EIIA component</fullName>
    </recommendedName>
    <alternativeName>
        <fullName evidence="10">Ascorbate-specific phosphotransferase enzyme IIA component</fullName>
    </alternativeName>
</protein>
<dbReference type="PANTHER" id="PTHR36203:SF1">
    <property type="entry name" value="ASCORBATE-SPECIFIC PTS SYSTEM EIIA COMPONENT"/>
    <property type="match status" value="1"/>
</dbReference>
<dbReference type="InterPro" id="IPR016152">
    <property type="entry name" value="PTrfase/Anion_transptr"/>
</dbReference>
<dbReference type="Proteomes" id="UP000321569">
    <property type="component" value="Unassembled WGS sequence"/>
</dbReference>
<dbReference type="GO" id="GO:0005737">
    <property type="term" value="C:cytoplasm"/>
    <property type="evidence" value="ECO:0007669"/>
    <property type="project" value="UniProtKB-SubCell"/>
</dbReference>
<evidence type="ECO:0000256" key="9">
    <source>
        <dbReference type="ARBA" id="ARBA00041175"/>
    </source>
</evidence>
<dbReference type="Gene3D" id="3.40.930.10">
    <property type="entry name" value="Mannitol-specific EII, Chain A"/>
    <property type="match status" value="1"/>
</dbReference>
<keyword evidence="6" id="KW-0598">Phosphotransferase system</keyword>
<dbReference type="STRING" id="1423795.FD12_GL001670"/>
<evidence type="ECO:0000256" key="3">
    <source>
        <dbReference type="ARBA" id="ARBA00022490"/>
    </source>
</evidence>
<keyword evidence="7" id="KW-0418">Kinase</keyword>
<keyword evidence="4" id="KW-0597">Phosphoprotein</keyword>
<dbReference type="AlphaFoldDB" id="A0A512PQA4"/>
<keyword evidence="3" id="KW-0963">Cytoplasm</keyword>
<keyword evidence="2" id="KW-0813">Transport</keyword>
<organism evidence="12 13">
    <name type="scientific">Lentilactobacillus rapi</name>
    <dbReference type="NCBI Taxonomy" id="481723"/>
    <lineage>
        <taxon>Bacteria</taxon>
        <taxon>Bacillati</taxon>
        <taxon>Bacillota</taxon>
        <taxon>Bacilli</taxon>
        <taxon>Lactobacillales</taxon>
        <taxon>Lactobacillaceae</taxon>
        <taxon>Lentilactobacillus</taxon>
    </lineage>
</organism>
<name>A0A512PQA4_9LACO</name>
<dbReference type="EMBL" id="BKAM01000065">
    <property type="protein sequence ID" value="GEP73322.1"/>
    <property type="molecule type" value="Genomic_DNA"/>
</dbReference>